<organism evidence="1 2">
    <name type="scientific">Sphagnum jensenii</name>
    <dbReference type="NCBI Taxonomy" id="128206"/>
    <lineage>
        <taxon>Eukaryota</taxon>
        <taxon>Viridiplantae</taxon>
        <taxon>Streptophyta</taxon>
        <taxon>Embryophyta</taxon>
        <taxon>Bryophyta</taxon>
        <taxon>Sphagnophytina</taxon>
        <taxon>Sphagnopsida</taxon>
        <taxon>Sphagnales</taxon>
        <taxon>Sphagnaceae</taxon>
        <taxon>Sphagnum</taxon>
    </lineage>
</organism>
<evidence type="ECO:0000313" key="2">
    <source>
        <dbReference type="Proteomes" id="UP001497522"/>
    </source>
</evidence>
<evidence type="ECO:0008006" key="3">
    <source>
        <dbReference type="Google" id="ProtNLM"/>
    </source>
</evidence>
<sequence length="98" mass="11632">MWEHGARRVFNKMPSQDVVTWNGILGGCAMHGHENMIKAMPCKRMWLHGWLCSVLAKSMILWKWENLLLKEFLNWSLKILLVNIANKNLCWWWQQPSP</sequence>
<keyword evidence="2" id="KW-1185">Reference proteome</keyword>
<reference evidence="1" key="1">
    <citation type="submission" date="2024-03" db="EMBL/GenBank/DDBJ databases">
        <authorList>
            <consortium name="ELIXIR-Norway"/>
            <consortium name="Elixir Norway"/>
        </authorList>
    </citation>
    <scope>NUCLEOTIDE SEQUENCE</scope>
</reference>
<proteinExistence type="predicted"/>
<name>A0ABP1AX59_9BRYO</name>
<gene>
    <name evidence="1" type="ORF">CSSPJE1EN2_LOCUS10052</name>
</gene>
<dbReference type="PROSITE" id="PS51257">
    <property type="entry name" value="PROKAR_LIPOPROTEIN"/>
    <property type="match status" value="1"/>
</dbReference>
<protein>
    <recommendedName>
        <fullName evidence="3">Pentatricopeptide repeat-containing protein</fullName>
    </recommendedName>
</protein>
<dbReference type="Proteomes" id="UP001497522">
    <property type="component" value="Chromosome 17"/>
</dbReference>
<accession>A0ABP1AX59</accession>
<evidence type="ECO:0000313" key="1">
    <source>
        <dbReference type="EMBL" id="CAK9867057.1"/>
    </source>
</evidence>
<dbReference type="EMBL" id="OZ023718">
    <property type="protein sequence ID" value="CAK9867057.1"/>
    <property type="molecule type" value="Genomic_DNA"/>
</dbReference>